<dbReference type="RefSeq" id="WP_011766332.1">
    <property type="nucleotide sequence ID" value="NC_008702.1"/>
</dbReference>
<feature type="transmembrane region" description="Helical" evidence="1">
    <location>
        <begin position="95"/>
        <end position="118"/>
    </location>
</feature>
<keyword evidence="3" id="KW-1185">Reference proteome</keyword>
<dbReference type="OrthoDB" id="7361836at2"/>
<evidence type="ECO:0000313" key="2">
    <source>
        <dbReference type="EMBL" id="CAL95222.1"/>
    </source>
</evidence>
<dbReference type="AlphaFoldDB" id="A1K8R7"/>
<evidence type="ECO:0000313" key="3">
    <source>
        <dbReference type="Proteomes" id="UP000002588"/>
    </source>
</evidence>
<reference evidence="2 3" key="1">
    <citation type="journal article" date="2006" name="Nat. Biotechnol.">
        <title>Complete genome of the mutualistic, N2-fixing grass endophyte Azoarcus sp. strain BH72.</title>
        <authorList>
            <person name="Krause A."/>
            <person name="Ramakumar A."/>
            <person name="Bartels D."/>
            <person name="Battistoni F."/>
            <person name="Bekel T."/>
            <person name="Boch J."/>
            <person name="Boehm M."/>
            <person name="Friedrich F."/>
            <person name="Hurek T."/>
            <person name="Krause L."/>
            <person name="Linke B."/>
            <person name="McHardy A.C."/>
            <person name="Sarkar A."/>
            <person name="Schneiker S."/>
            <person name="Syed A.A."/>
            <person name="Thauer R."/>
            <person name="Vorhoelter F.-J."/>
            <person name="Weidner S."/>
            <person name="Puehler A."/>
            <person name="Reinhold-Hurek B."/>
            <person name="Kaiser O."/>
            <person name="Goesmann A."/>
        </authorList>
    </citation>
    <scope>NUCLEOTIDE SEQUENCE [LARGE SCALE GENOMIC DNA]</scope>
    <source>
        <strain evidence="2 3">BH72</strain>
    </source>
</reference>
<keyword evidence="1" id="KW-1133">Transmembrane helix</keyword>
<feature type="transmembrane region" description="Helical" evidence="1">
    <location>
        <begin position="60"/>
        <end position="83"/>
    </location>
</feature>
<sequence>MSEYRHYVSGFFADREHAERTRAQLLERGLPAAQTNIYATEPGLPPPAEPPKSKAVLKDVLVDGAIGTAVGTGVGALAQLALVAANVTLFVASPLIAPLAMLGWGASLGGLIGTVVGAESRKGPFSDLVKDAIDSGQTVLVVETHDEQQTALAEEVIHAAIGEHDPSIKAGLY</sequence>
<dbReference type="EMBL" id="AM406670">
    <property type="protein sequence ID" value="CAL95222.1"/>
    <property type="molecule type" value="Genomic_DNA"/>
</dbReference>
<keyword evidence="1" id="KW-0812">Transmembrane</keyword>
<dbReference type="HOGENOM" id="CLU_1567483_0_0_4"/>
<keyword evidence="1" id="KW-0472">Membrane</keyword>
<evidence type="ECO:0000256" key="1">
    <source>
        <dbReference type="SAM" id="Phobius"/>
    </source>
</evidence>
<gene>
    <name evidence="2" type="ordered locus">azo2605</name>
</gene>
<protein>
    <submittedName>
        <fullName evidence="2">Conserved hypothetical membrane protein</fullName>
    </submittedName>
</protein>
<proteinExistence type="predicted"/>
<dbReference type="KEGG" id="aoa:dqs_2766"/>
<organism evidence="2 3">
    <name type="scientific">Azoarcus sp. (strain BH72)</name>
    <dbReference type="NCBI Taxonomy" id="418699"/>
    <lineage>
        <taxon>Bacteria</taxon>
        <taxon>Pseudomonadati</taxon>
        <taxon>Pseudomonadota</taxon>
        <taxon>Betaproteobacteria</taxon>
        <taxon>Rhodocyclales</taxon>
        <taxon>Zoogloeaceae</taxon>
        <taxon>Azoarcus</taxon>
    </lineage>
</organism>
<dbReference type="KEGG" id="azo:azo2605"/>
<dbReference type="eggNOG" id="ENOG5032USU">
    <property type="taxonomic scope" value="Bacteria"/>
</dbReference>
<accession>A1K8R7</accession>
<dbReference type="Proteomes" id="UP000002588">
    <property type="component" value="Chromosome"/>
</dbReference>
<name>A1K8R7_AZOSB</name>